<reference evidence="3" key="1">
    <citation type="journal article" date="2013" name="Nature">
        <title>Draft genome of the wheat A-genome progenitor Triticum urartu.</title>
        <authorList>
            <person name="Ling H.Q."/>
            <person name="Zhao S."/>
            <person name="Liu D."/>
            <person name="Wang J."/>
            <person name="Sun H."/>
            <person name="Zhang C."/>
            <person name="Fan H."/>
            <person name="Li D."/>
            <person name="Dong L."/>
            <person name="Tao Y."/>
            <person name="Gao C."/>
            <person name="Wu H."/>
            <person name="Li Y."/>
            <person name="Cui Y."/>
            <person name="Guo X."/>
            <person name="Zheng S."/>
            <person name="Wang B."/>
            <person name="Yu K."/>
            <person name="Liang Q."/>
            <person name="Yang W."/>
            <person name="Lou X."/>
            <person name="Chen J."/>
            <person name="Feng M."/>
            <person name="Jian J."/>
            <person name="Zhang X."/>
            <person name="Luo G."/>
            <person name="Jiang Y."/>
            <person name="Liu J."/>
            <person name="Wang Z."/>
            <person name="Sha Y."/>
            <person name="Zhang B."/>
            <person name="Wu H."/>
            <person name="Tang D."/>
            <person name="Shen Q."/>
            <person name="Xue P."/>
            <person name="Zou S."/>
            <person name="Wang X."/>
            <person name="Liu X."/>
            <person name="Wang F."/>
            <person name="Yang Y."/>
            <person name="An X."/>
            <person name="Dong Z."/>
            <person name="Zhang K."/>
            <person name="Zhang X."/>
            <person name="Luo M.C."/>
            <person name="Dvorak J."/>
            <person name="Tong Y."/>
            <person name="Wang J."/>
            <person name="Yang H."/>
            <person name="Li Z."/>
            <person name="Wang D."/>
            <person name="Zhang A."/>
            <person name="Wang J."/>
        </authorList>
    </citation>
    <scope>NUCLEOTIDE SEQUENCE</scope>
    <source>
        <strain evidence="3">cv. G1812</strain>
    </source>
</reference>
<proteinExistence type="predicted"/>
<dbReference type="AlphaFoldDB" id="A0A8R7Q2K7"/>
<evidence type="ECO:0000313" key="2">
    <source>
        <dbReference type="EnsemblPlants" id="TuG1812G0400001791.01.T01"/>
    </source>
</evidence>
<feature type="region of interest" description="Disordered" evidence="1">
    <location>
        <begin position="81"/>
        <end position="103"/>
    </location>
</feature>
<evidence type="ECO:0000256" key="1">
    <source>
        <dbReference type="SAM" id="MobiDB-lite"/>
    </source>
</evidence>
<protein>
    <submittedName>
        <fullName evidence="2">Uncharacterized protein</fullName>
    </submittedName>
</protein>
<reference evidence="2" key="2">
    <citation type="submission" date="2018-03" db="EMBL/GenBank/DDBJ databases">
        <title>The Triticum urartu genome reveals the dynamic nature of wheat genome evolution.</title>
        <authorList>
            <person name="Ling H."/>
            <person name="Ma B."/>
            <person name="Shi X."/>
            <person name="Liu H."/>
            <person name="Dong L."/>
            <person name="Sun H."/>
            <person name="Cao Y."/>
            <person name="Gao Q."/>
            <person name="Zheng S."/>
            <person name="Li Y."/>
            <person name="Yu Y."/>
            <person name="Du H."/>
            <person name="Qi M."/>
            <person name="Li Y."/>
            <person name="Yu H."/>
            <person name="Cui Y."/>
            <person name="Wang N."/>
            <person name="Chen C."/>
            <person name="Wu H."/>
            <person name="Zhao Y."/>
            <person name="Zhang J."/>
            <person name="Li Y."/>
            <person name="Zhou W."/>
            <person name="Zhang B."/>
            <person name="Hu W."/>
            <person name="Eijk M."/>
            <person name="Tang J."/>
            <person name="Witsenboer H."/>
            <person name="Zhao S."/>
            <person name="Li Z."/>
            <person name="Zhang A."/>
            <person name="Wang D."/>
            <person name="Liang C."/>
        </authorList>
    </citation>
    <scope>NUCLEOTIDE SEQUENCE [LARGE SCALE GENOMIC DNA]</scope>
    <source>
        <strain evidence="2">cv. G1812</strain>
    </source>
</reference>
<organism evidence="2 3">
    <name type="scientific">Triticum urartu</name>
    <name type="common">Red wild einkorn</name>
    <name type="synonym">Crithodium urartu</name>
    <dbReference type="NCBI Taxonomy" id="4572"/>
    <lineage>
        <taxon>Eukaryota</taxon>
        <taxon>Viridiplantae</taxon>
        <taxon>Streptophyta</taxon>
        <taxon>Embryophyta</taxon>
        <taxon>Tracheophyta</taxon>
        <taxon>Spermatophyta</taxon>
        <taxon>Magnoliopsida</taxon>
        <taxon>Liliopsida</taxon>
        <taxon>Poales</taxon>
        <taxon>Poaceae</taxon>
        <taxon>BOP clade</taxon>
        <taxon>Pooideae</taxon>
        <taxon>Triticodae</taxon>
        <taxon>Triticeae</taxon>
        <taxon>Triticinae</taxon>
        <taxon>Triticum</taxon>
    </lineage>
</organism>
<evidence type="ECO:0000313" key="3">
    <source>
        <dbReference type="Proteomes" id="UP000015106"/>
    </source>
</evidence>
<dbReference type="Gramene" id="TuG1812G0400001791.01.T01">
    <property type="protein sequence ID" value="TuG1812G0400001791.01.T01"/>
    <property type="gene ID" value="TuG1812G0400001791.01"/>
</dbReference>
<sequence length="103" mass="11695">RSQPASLLPLFAASDQPKPYPIQILSRLRPSPWIRASRFLHPWRRAPPEPRLCPCFLPSSSSSLSLCRSNFSLLSLPRRTSRMHELDPRSLAPSSSTMRPCRS</sequence>
<accession>A0A8R7Q2K7</accession>
<feature type="compositionally biased region" description="Polar residues" evidence="1">
    <location>
        <begin position="92"/>
        <end position="103"/>
    </location>
</feature>
<dbReference type="EnsemblPlants" id="TuG1812G0400001791.01.T01">
    <property type="protein sequence ID" value="TuG1812G0400001791.01.T01"/>
    <property type="gene ID" value="TuG1812G0400001791.01"/>
</dbReference>
<name>A0A8R7Q2K7_TRIUA</name>
<dbReference type="Proteomes" id="UP000015106">
    <property type="component" value="Chromosome 4"/>
</dbReference>
<reference evidence="2" key="3">
    <citation type="submission" date="2022-06" db="UniProtKB">
        <authorList>
            <consortium name="EnsemblPlants"/>
        </authorList>
    </citation>
    <scope>IDENTIFICATION</scope>
</reference>
<keyword evidence="3" id="KW-1185">Reference proteome</keyword>